<dbReference type="InterPro" id="IPR023393">
    <property type="entry name" value="START-like_dom_sf"/>
</dbReference>
<protein>
    <recommendedName>
        <fullName evidence="4">Polyketide cyclase/dehydrase/lipid transport protein</fullName>
    </recommendedName>
</protein>
<name>A0A2A9ERC8_9MICO</name>
<keyword evidence="1" id="KW-0732">Signal</keyword>
<evidence type="ECO:0000256" key="1">
    <source>
        <dbReference type="SAM" id="SignalP"/>
    </source>
</evidence>
<feature type="chain" id="PRO_5012405512" description="Polyketide cyclase/dehydrase/lipid transport protein" evidence="1">
    <location>
        <begin position="29"/>
        <end position="209"/>
    </location>
</feature>
<organism evidence="2 3">
    <name type="scientific">Georgenia soli</name>
    <dbReference type="NCBI Taxonomy" id="638953"/>
    <lineage>
        <taxon>Bacteria</taxon>
        <taxon>Bacillati</taxon>
        <taxon>Actinomycetota</taxon>
        <taxon>Actinomycetes</taxon>
        <taxon>Micrococcales</taxon>
        <taxon>Bogoriellaceae</taxon>
        <taxon>Georgenia</taxon>
    </lineage>
</organism>
<evidence type="ECO:0000313" key="2">
    <source>
        <dbReference type="EMBL" id="PFG40822.1"/>
    </source>
</evidence>
<gene>
    <name evidence="2" type="ORF">ATJ97_3359</name>
</gene>
<reference evidence="2 3" key="1">
    <citation type="submission" date="2017-10" db="EMBL/GenBank/DDBJ databases">
        <title>Sequencing the genomes of 1000 actinobacteria strains.</title>
        <authorList>
            <person name="Klenk H.-P."/>
        </authorList>
    </citation>
    <scope>NUCLEOTIDE SEQUENCE [LARGE SCALE GENOMIC DNA]</scope>
    <source>
        <strain evidence="2 3">DSM 21838</strain>
    </source>
</reference>
<dbReference type="RefSeq" id="WP_245862661.1">
    <property type="nucleotide sequence ID" value="NZ_PDJI01000004.1"/>
</dbReference>
<dbReference type="AlphaFoldDB" id="A0A2A9ERC8"/>
<dbReference type="Gene3D" id="3.30.530.20">
    <property type="match status" value="1"/>
</dbReference>
<proteinExistence type="predicted"/>
<sequence length="209" mass="22320">MTPTRVAPVPLILASVALAAAALRQVQACWGATEAEVAEALPGDDLLPAAGLVATRAVDIAAPPGKVWPWIAQLGQGRGGFYSYDALENLAGCDIHSAGRIVSEWQDVAVGDEVRLAPEVGLEVAAVSPAEHLVLHGGVAPGLPAPPYDFTWAFVLRPTPDGGTRMLVRERYGWERPWVRPLVEAVQVVSFVMTERMLRGIRDRAEVTS</sequence>
<accession>A0A2A9ERC8</accession>
<evidence type="ECO:0000313" key="3">
    <source>
        <dbReference type="Proteomes" id="UP000222106"/>
    </source>
</evidence>
<comment type="caution">
    <text evidence="2">The sequence shown here is derived from an EMBL/GenBank/DDBJ whole genome shotgun (WGS) entry which is preliminary data.</text>
</comment>
<feature type="signal peptide" evidence="1">
    <location>
        <begin position="1"/>
        <end position="28"/>
    </location>
</feature>
<evidence type="ECO:0008006" key="4">
    <source>
        <dbReference type="Google" id="ProtNLM"/>
    </source>
</evidence>
<dbReference type="EMBL" id="PDJI01000004">
    <property type="protein sequence ID" value="PFG40822.1"/>
    <property type="molecule type" value="Genomic_DNA"/>
</dbReference>
<dbReference type="SUPFAM" id="SSF55961">
    <property type="entry name" value="Bet v1-like"/>
    <property type="match status" value="1"/>
</dbReference>
<keyword evidence="3" id="KW-1185">Reference proteome</keyword>
<dbReference type="Proteomes" id="UP000222106">
    <property type="component" value="Unassembled WGS sequence"/>
</dbReference>